<reference evidence="1" key="1">
    <citation type="journal article" date="2021" name="New Phytol.">
        <title>Evolutionary innovations through gain and loss of genes in the ectomycorrhizal Boletales.</title>
        <authorList>
            <person name="Wu G."/>
            <person name="Miyauchi S."/>
            <person name="Morin E."/>
            <person name="Kuo A."/>
            <person name="Drula E."/>
            <person name="Varga T."/>
            <person name="Kohler A."/>
            <person name="Feng B."/>
            <person name="Cao Y."/>
            <person name="Lipzen A."/>
            <person name="Daum C."/>
            <person name="Hundley H."/>
            <person name="Pangilinan J."/>
            <person name="Johnson J."/>
            <person name="Barry K."/>
            <person name="LaButti K."/>
            <person name="Ng V."/>
            <person name="Ahrendt S."/>
            <person name="Min B."/>
            <person name="Choi I.G."/>
            <person name="Park H."/>
            <person name="Plett J.M."/>
            <person name="Magnuson J."/>
            <person name="Spatafora J.W."/>
            <person name="Nagy L.G."/>
            <person name="Henrissat B."/>
            <person name="Grigoriev I.V."/>
            <person name="Yang Z.L."/>
            <person name="Xu J."/>
            <person name="Martin F.M."/>
        </authorList>
    </citation>
    <scope>NUCLEOTIDE SEQUENCE</scope>
    <source>
        <strain evidence="1">ATCC 28755</strain>
    </source>
</reference>
<dbReference type="Proteomes" id="UP000790377">
    <property type="component" value="Unassembled WGS sequence"/>
</dbReference>
<proteinExistence type="predicted"/>
<name>A0ACB8AC70_9AGAM</name>
<gene>
    <name evidence="1" type="ORF">BJ138DRAFT_130670</name>
</gene>
<keyword evidence="2" id="KW-1185">Reference proteome</keyword>
<sequence>MLRKFPISIALITVAFKFANAAPLELDDRKLLYAFNLATYTGTHYSGYHHPLPDEFGISTDHPDGACLCKNLDLSIGNHLHSFKFDPIMDPKHMELFWYYGYHCERIIKHPKYEGPHSVPVTPKNVPWASSFKVCHYGNK</sequence>
<dbReference type="EMBL" id="MU267720">
    <property type="protein sequence ID" value="KAH7910273.1"/>
    <property type="molecule type" value="Genomic_DNA"/>
</dbReference>
<protein>
    <submittedName>
        <fullName evidence="1">Uncharacterized protein</fullName>
    </submittedName>
</protein>
<evidence type="ECO:0000313" key="1">
    <source>
        <dbReference type="EMBL" id="KAH7910273.1"/>
    </source>
</evidence>
<evidence type="ECO:0000313" key="2">
    <source>
        <dbReference type="Proteomes" id="UP000790377"/>
    </source>
</evidence>
<accession>A0ACB8AC70</accession>
<organism evidence="1 2">
    <name type="scientific">Hygrophoropsis aurantiaca</name>
    <dbReference type="NCBI Taxonomy" id="72124"/>
    <lineage>
        <taxon>Eukaryota</taxon>
        <taxon>Fungi</taxon>
        <taxon>Dikarya</taxon>
        <taxon>Basidiomycota</taxon>
        <taxon>Agaricomycotina</taxon>
        <taxon>Agaricomycetes</taxon>
        <taxon>Agaricomycetidae</taxon>
        <taxon>Boletales</taxon>
        <taxon>Coniophorineae</taxon>
        <taxon>Hygrophoropsidaceae</taxon>
        <taxon>Hygrophoropsis</taxon>
    </lineage>
</organism>
<comment type="caution">
    <text evidence="1">The sequence shown here is derived from an EMBL/GenBank/DDBJ whole genome shotgun (WGS) entry which is preliminary data.</text>
</comment>